<keyword evidence="4" id="KW-1185">Reference proteome</keyword>
<accession>A0AAE3DQH5</accession>
<dbReference type="InterPro" id="IPR050807">
    <property type="entry name" value="TransReg_Diox_bact_type"/>
</dbReference>
<evidence type="ECO:0000256" key="1">
    <source>
        <dbReference type="ARBA" id="ARBA00023125"/>
    </source>
</evidence>
<gene>
    <name evidence="3" type="ORF">LKD71_02815</name>
</gene>
<evidence type="ECO:0000313" key="3">
    <source>
        <dbReference type="EMBL" id="MCC2188766.1"/>
    </source>
</evidence>
<dbReference type="EMBL" id="JAJEPR010000003">
    <property type="protein sequence ID" value="MCC2188766.1"/>
    <property type="molecule type" value="Genomic_DNA"/>
</dbReference>
<dbReference type="GO" id="GO:0005829">
    <property type="term" value="C:cytosol"/>
    <property type="evidence" value="ECO:0007669"/>
    <property type="project" value="TreeGrafter"/>
</dbReference>
<dbReference type="AlphaFoldDB" id="A0AAE3DQH5"/>
<protein>
    <submittedName>
        <fullName evidence="3">Helix-turn-helix domain-containing protein</fullName>
    </submittedName>
</protein>
<dbReference type="InterPro" id="IPR010982">
    <property type="entry name" value="Lambda_DNA-bd_dom_sf"/>
</dbReference>
<dbReference type="GO" id="GO:0003700">
    <property type="term" value="F:DNA-binding transcription factor activity"/>
    <property type="evidence" value="ECO:0007669"/>
    <property type="project" value="TreeGrafter"/>
</dbReference>
<feature type="domain" description="HTH cro/C1-type" evidence="2">
    <location>
        <begin position="10"/>
        <end position="64"/>
    </location>
</feature>
<dbReference type="InterPro" id="IPR001387">
    <property type="entry name" value="Cro/C1-type_HTH"/>
</dbReference>
<dbReference type="GO" id="GO:0003677">
    <property type="term" value="F:DNA binding"/>
    <property type="evidence" value="ECO:0007669"/>
    <property type="project" value="UniProtKB-KW"/>
</dbReference>
<sequence length="117" mass="13760">MNNQILYERLRDLRERNHFTQAFVSSKLNIGRATYSNYERGKRTPSLDVIMDLASFYKVPFTYFLNSENLDLIAASKEPPVLPLTPPEQQLMDIYRSLSSERREQLIEFALFLQNQP</sequence>
<dbReference type="RefSeq" id="WP_227614263.1">
    <property type="nucleotide sequence ID" value="NZ_JAJEPR010000003.1"/>
</dbReference>
<organism evidence="3 4">
    <name type="scientific">Fusicatenibacter faecihominis</name>
    <dbReference type="NCBI Taxonomy" id="2881276"/>
    <lineage>
        <taxon>Bacteria</taxon>
        <taxon>Bacillati</taxon>
        <taxon>Bacillota</taxon>
        <taxon>Clostridia</taxon>
        <taxon>Lachnospirales</taxon>
        <taxon>Lachnospiraceae</taxon>
        <taxon>Fusicatenibacter</taxon>
    </lineage>
</organism>
<name>A0AAE3DQH5_9FIRM</name>
<evidence type="ECO:0000313" key="4">
    <source>
        <dbReference type="Proteomes" id="UP001197875"/>
    </source>
</evidence>
<proteinExistence type="predicted"/>
<keyword evidence="1" id="KW-0238">DNA-binding</keyword>
<dbReference type="PANTHER" id="PTHR46797">
    <property type="entry name" value="HTH-TYPE TRANSCRIPTIONAL REGULATOR"/>
    <property type="match status" value="1"/>
</dbReference>
<comment type="caution">
    <text evidence="3">The sequence shown here is derived from an EMBL/GenBank/DDBJ whole genome shotgun (WGS) entry which is preliminary data.</text>
</comment>
<dbReference type="Gene3D" id="1.10.260.40">
    <property type="entry name" value="lambda repressor-like DNA-binding domains"/>
    <property type="match status" value="1"/>
</dbReference>
<dbReference type="Pfam" id="PF01381">
    <property type="entry name" value="HTH_3"/>
    <property type="match status" value="1"/>
</dbReference>
<dbReference type="Proteomes" id="UP001197875">
    <property type="component" value="Unassembled WGS sequence"/>
</dbReference>
<dbReference type="PROSITE" id="PS50943">
    <property type="entry name" value="HTH_CROC1"/>
    <property type="match status" value="1"/>
</dbReference>
<dbReference type="SMART" id="SM00530">
    <property type="entry name" value="HTH_XRE"/>
    <property type="match status" value="1"/>
</dbReference>
<dbReference type="SUPFAM" id="SSF47413">
    <property type="entry name" value="lambda repressor-like DNA-binding domains"/>
    <property type="match status" value="1"/>
</dbReference>
<dbReference type="CDD" id="cd00093">
    <property type="entry name" value="HTH_XRE"/>
    <property type="match status" value="1"/>
</dbReference>
<evidence type="ECO:0000259" key="2">
    <source>
        <dbReference type="PROSITE" id="PS50943"/>
    </source>
</evidence>
<reference evidence="3 4" key="1">
    <citation type="submission" date="2021-10" db="EMBL/GenBank/DDBJ databases">
        <title>Anaerobic single-cell dispensing facilitates the cultivation of human gut bacteria.</title>
        <authorList>
            <person name="Afrizal A."/>
        </authorList>
    </citation>
    <scope>NUCLEOTIDE SEQUENCE [LARGE SCALE GENOMIC DNA]</scope>
    <source>
        <strain evidence="3 4">CLA-AA-H277</strain>
    </source>
</reference>
<dbReference type="PANTHER" id="PTHR46797:SF1">
    <property type="entry name" value="METHYLPHOSPHONATE SYNTHASE"/>
    <property type="match status" value="1"/>
</dbReference>